<protein>
    <recommendedName>
        <fullName evidence="6">Helix-turn-helix domain-containing protein</fullName>
    </recommendedName>
</protein>
<dbReference type="EMBL" id="NGNV01000011">
    <property type="protein sequence ID" value="OYR88418.1"/>
    <property type="molecule type" value="Genomic_DNA"/>
</dbReference>
<dbReference type="EMBL" id="NGNX01000011">
    <property type="protein sequence ID" value="OYR92226.1"/>
    <property type="molecule type" value="Genomic_DNA"/>
</dbReference>
<dbReference type="RefSeq" id="WP_094496228.1">
    <property type="nucleotide sequence ID" value="NZ_NGNV01000011.1"/>
</dbReference>
<reference evidence="4 5" key="3">
    <citation type="submission" date="2017-09" db="EMBL/GenBank/DDBJ databases">
        <title>Tripartite evolution among Lactobacillus johnsonii, Lactobacillus taiwanensis, Lactobacillus reuteri and their rodent host.</title>
        <authorList>
            <person name="Wang T."/>
            <person name="Knowles S."/>
            <person name="Cheng C."/>
        </authorList>
    </citation>
    <scope>NUCLEOTIDE SEQUENCE [LARGE SCALE GENOMIC DNA]</scope>
    <source>
        <strain evidence="3 4">609q</strain>
        <strain evidence="2 5">609u</strain>
    </source>
</reference>
<organism evidence="3 4">
    <name type="scientific">Lactobacillus taiwanensis</name>
    <dbReference type="NCBI Taxonomy" id="508451"/>
    <lineage>
        <taxon>Bacteria</taxon>
        <taxon>Bacillati</taxon>
        <taxon>Bacillota</taxon>
        <taxon>Bacilli</taxon>
        <taxon>Lactobacillales</taxon>
        <taxon>Lactobacillaceae</taxon>
        <taxon>Lactobacillus</taxon>
    </lineage>
</organism>
<dbReference type="InterPro" id="IPR036388">
    <property type="entry name" value="WH-like_DNA-bd_sf"/>
</dbReference>
<dbReference type="AlphaFoldDB" id="A0A256LGR1"/>
<keyword evidence="5" id="KW-1185">Reference proteome</keyword>
<evidence type="ECO:0000313" key="2">
    <source>
        <dbReference type="EMBL" id="OYR88418.1"/>
    </source>
</evidence>
<evidence type="ECO:0000313" key="3">
    <source>
        <dbReference type="EMBL" id="OYR92226.1"/>
    </source>
</evidence>
<dbReference type="Gene3D" id="1.10.10.10">
    <property type="entry name" value="Winged helix-like DNA-binding domain superfamily/Winged helix DNA-binding domain"/>
    <property type="match status" value="1"/>
</dbReference>
<evidence type="ECO:0000256" key="1">
    <source>
        <dbReference type="SAM" id="MobiDB-lite"/>
    </source>
</evidence>
<name>A0A256LGR1_9LACO</name>
<dbReference type="Proteomes" id="UP000216316">
    <property type="component" value="Unassembled WGS sequence"/>
</dbReference>
<gene>
    <name evidence="2" type="ORF">CBF53_03840</name>
    <name evidence="3" type="ORF">CBF70_04200</name>
</gene>
<sequence>MNNEQPNYYSILTANVRYDRELKANEKLLFSEITALANKSGYCTATNNYFANLYGKSKTTISNWINHLKEKGYLKVYLEKDGSQIIGRKLYPVDEPVKENKDTPVKEKDNTPIKENDNTYSRKEQEGIKENFKHPIKEKFKENITSINNTSINNIPASDDAQSQIPKKLTENQIIEIEFEKLWAMYPKKLGKKDALKHYKSWRKSDKNNTYELMLNKLNTYLKYLKIKQIPLEYTLHGSTWFNGRYDDELDMTPVKPRFNQQTKSVRKATDWGQVQQRIQQQSQTVPQLTQEERNAIFREFGR</sequence>
<feature type="region of interest" description="Disordered" evidence="1">
    <location>
        <begin position="96"/>
        <end position="128"/>
    </location>
</feature>
<reference evidence="2" key="2">
    <citation type="submission" date="2017-05" db="EMBL/GenBank/DDBJ databases">
        <authorList>
            <person name="Lin X.B."/>
            <person name="Stothard P."/>
            <person name="Tasseva G."/>
            <person name="Walter J."/>
        </authorList>
    </citation>
    <scope>NUCLEOTIDE SEQUENCE</scope>
    <source>
        <strain evidence="2">609u</strain>
    </source>
</reference>
<evidence type="ECO:0000313" key="5">
    <source>
        <dbReference type="Proteomes" id="UP000216316"/>
    </source>
</evidence>
<reference evidence="3 4" key="1">
    <citation type="submission" date="2017-04" db="EMBL/GenBank/DDBJ databases">
        <authorList>
            <person name="Afonso C.L."/>
            <person name="Miller P.J."/>
            <person name="Scott M.A."/>
            <person name="Spackman E."/>
            <person name="Goraichik I."/>
            <person name="Dimitrov K.M."/>
            <person name="Suarez D.L."/>
            <person name="Swayne D.E."/>
        </authorList>
    </citation>
    <scope>NUCLEOTIDE SEQUENCE [LARGE SCALE GENOMIC DNA]</scope>
    <source>
        <strain evidence="3 4">609q</strain>
    </source>
</reference>
<dbReference type="Proteomes" id="UP000215828">
    <property type="component" value="Unassembled WGS sequence"/>
</dbReference>
<dbReference type="Pfam" id="PF13730">
    <property type="entry name" value="HTH_36"/>
    <property type="match status" value="1"/>
</dbReference>
<comment type="caution">
    <text evidence="3">The sequence shown here is derived from an EMBL/GenBank/DDBJ whole genome shotgun (WGS) entry which is preliminary data.</text>
</comment>
<evidence type="ECO:0008006" key="6">
    <source>
        <dbReference type="Google" id="ProtNLM"/>
    </source>
</evidence>
<proteinExistence type="predicted"/>
<evidence type="ECO:0000313" key="4">
    <source>
        <dbReference type="Proteomes" id="UP000215828"/>
    </source>
</evidence>
<accession>A0A256LGR1</accession>